<evidence type="ECO:0000313" key="8">
    <source>
        <dbReference type="EMBL" id="KAJ0399913.1"/>
    </source>
</evidence>
<keyword evidence="2" id="KW-0963">Cytoplasm</keyword>
<sequence>MEDDNASVRVAVRVRPLIGREKVERCDECVSVVEAERQVVMGKNRAFTYDYVFSKYAQQSDVWHCVEPLAAATFDGYNATVFAYGQTGSGKTFTMGSGSAVHLAPEDWGIIPRVIAHLFERVESREQATPQYSAELRVRFLEVYGEEIRDLLGQLSGPESGDSKVTLREGESGEVQVVGALEEPVDDAEQCMRLLERGTLARTTGSTLMNAHSSRSHAILTVSMLQRIPIEGATPDSSDSLGGNSRTLMLCCVSPADVNFEETLNALKYANRARNIKNKPVVNRDEGSAMAAELRRQFTGDAILCPVSAAQ</sequence>
<gene>
    <name evidence="8" type="ORF">P43SY_008119</name>
</gene>
<evidence type="ECO:0000259" key="7">
    <source>
        <dbReference type="PROSITE" id="PS50067"/>
    </source>
</evidence>
<name>A0AAD5LG30_PYTIN</name>
<dbReference type="InterPro" id="IPR027640">
    <property type="entry name" value="Kinesin-like_fam"/>
</dbReference>
<dbReference type="GO" id="GO:0007018">
    <property type="term" value="P:microtubule-based movement"/>
    <property type="evidence" value="ECO:0007669"/>
    <property type="project" value="InterPro"/>
</dbReference>
<evidence type="ECO:0000313" key="9">
    <source>
        <dbReference type="Proteomes" id="UP001209570"/>
    </source>
</evidence>
<organism evidence="8 9">
    <name type="scientific">Pythium insidiosum</name>
    <name type="common">Pythiosis disease agent</name>
    <dbReference type="NCBI Taxonomy" id="114742"/>
    <lineage>
        <taxon>Eukaryota</taxon>
        <taxon>Sar</taxon>
        <taxon>Stramenopiles</taxon>
        <taxon>Oomycota</taxon>
        <taxon>Peronosporomycetes</taxon>
        <taxon>Pythiales</taxon>
        <taxon>Pythiaceae</taxon>
        <taxon>Pythium</taxon>
    </lineage>
</organism>
<comment type="similarity">
    <text evidence="6">Belongs to the TRAFAC class myosin-kinesin ATPase superfamily. Kinesin family.</text>
</comment>
<dbReference type="InterPro" id="IPR027417">
    <property type="entry name" value="P-loop_NTPase"/>
</dbReference>
<dbReference type="SUPFAM" id="SSF52540">
    <property type="entry name" value="P-loop containing nucleoside triphosphate hydrolases"/>
    <property type="match status" value="1"/>
</dbReference>
<dbReference type="PROSITE" id="PS50067">
    <property type="entry name" value="KINESIN_MOTOR_2"/>
    <property type="match status" value="1"/>
</dbReference>
<feature type="binding site" evidence="6">
    <location>
        <begin position="85"/>
        <end position="92"/>
    </location>
    <ligand>
        <name>ATP</name>
        <dbReference type="ChEBI" id="CHEBI:30616"/>
    </ligand>
</feature>
<evidence type="ECO:0000256" key="3">
    <source>
        <dbReference type="ARBA" id="ARBA00022741"/>
    </source>
</evidence>
<dbReference type="GO" id="GO:0051231">
    <property type="term" value="P:spindle elongation"/>
    <property type="evidence" value="ECO:0007669"/>
    <property type="project" value="TreeGrafter"/>
</dbReference>
<reference evidence="8" key="1">
    <citation type="submission" date="2021-12" db="EMBL/GenBank/DDBJ databases">
        <title>Prjna785345.</title>
        <authorList>
            <person name="Rujirawat T."/>
            <person name="Krajaejun T."/>
        </authorList>
    </citation>
    <scope>NUCLEOTIDE SEQUENCE</scope>
    <source>
        <strain evidence="8">Pi057C3</strain>
    </source>
</reference>
<evidence type="ECO:0000256" key="5">
    <source>
        <dbReference type="ARBA" id="ARBA00023054"/>
    </source>
</evidence>
<dbReference type="PRINTS" id="PR00380">
    <property type="entry name" value="KINESINHEAVY"/>
</dbReference>
<dbReference type="SMART" id="SM00129">
    <property type="entry name" value="KISc"/>
    <property type="match status" value="1"/>
</dbReference>
<dbReference type="GO" id="GO:0005737">
    <property type="term" value="C:cytoplasm"/>
    <property type="evidence" value="ECO:0007669"/>
    <property type="project" value="UniProtKB-SubCell"/>
</dbReference>
<keyword evidence="6" id="KW-0505">Motor protein</keyword>
<keyword evidence="9" id="KW-1185">Reference proteome</keyword>
<accession>A0AAD5LG30</accession>
<dbReference type="Gene3D" id="3.40.850.10">
    <property type="entry name" value="Kinesin motor domain"/>
    <property type="match status" value="2"/>
</dbReference>
<comment type="caution">
    <text evidence="8">The sequence shown here is derived from an EMBL/GenBank/DDBJ whole genome shotgun (WGS) entry which is preliminary data.</text>
</comment>
<dbReference type="GO" id="GO:0005875">
    <property type="term" value="C:microtubule associated complex"/>
    <property type="evidence" value="ECO:0007669"/>
    <property type="project" value="TreeGrafter"/>
</dbReference>
<evidence type="ECO:0000256" key="2">
    <source>
        <dbReference type="ARBA" id="ARBA00022490"/>
    </source>
</evidence>
<dbReference type="GO" id="GO:0003777">
    <property type="term" value="F:microtubule motor activity"/>
    <property type="evidence" value="ECO:0007669"/>
    <property type="project" value="InterPro"/>
</dbReference>
<evidence type="ECO:0000256" key="6">
    <source>
        <dbReference type="PROSITE-ProRule" id="PRU00283"/>
    </source>
</evidence>
<keyword evidence="4 6" id="KW-0067">ATP-binding</keyword>
<dbReference type="Proteomes" id="UP001209570">
    <property type="component" value="Unassembled WGS sequence"/>
</dbReference>
<evidence type="ECO:0000256" key="1">
    <source>
        <dbReference type="ARBA" id="ARBA00004496"/>
    </source>
</evidence>
<dbReference type="InterPro" id="IPR001752">
    <property type="entry name" value="Kinesin_motor_dom"/>
</dbReference>
<protein>
    <recommendedName>
        <fullName evidence="7">Kinesin motor domain-containing protein</fullName>
    </recommendedName>
</protein>
<dbReference type="AlphaFoldDB" id="A0AAD5LG30"/>
<dbReference type="EMBL" id="JAKCXM010000168">
    <property type="protein sequence ID" value="KAJ0399913.1"/>
    <property type="molecule type" value="Genomic_DNA"/>
</dbReference>
<proteinExistence type="inferred from homology"/>
<dbReference type="InterPro" id="IPR036961">
    <property type="entry name" value="Kinesin_motor_dom_sf"/>
</dbReference>
<keyword evidence="3 6" id="KW-0547">Nucleotide-binding</keyword>
<dbReference type="GO" id="GO:0005524">
    <property type="term" value="F:ATP binding"/>
    <property type="evidence" value="ECO:0007669"/>
    <property type="project" value="UniProtKB-UniRule"/>
</dbReference>
<dbReference type="Pfam" id="PF00225">
    <property type="entry name" value="Kinesin"/>
    <property type="match status" value="2"/>
</dbReference>
<dbReference type="PANTHER" id="PTHR47969:SF15">
    <property type="entry name" value="CHROMOSOME-ASSOCIATED KINESIN KIF4A-RELATED"/>
    <property type="match status" value="1"/>
</dbReference>
<dbReference type="PANTHER" id="PTHR47969">
    <property type="entry name" value="CHROMOSOME-ASSOCIATED KINESIN KIF4A-RELATED"/>
    <property type="match status" value="1"/>
</dbReference>
<feature type="domain" description="Kinesin motor" evidence="7">
    <location>
        <begin position="7"/>
        <end position="311"/>
    </location>
</feature>
<comment type="subcellular location">
    <subcellularLocation>
        <location evidence="1">Cytoplasm</location>
    </subcellularLocation>
</comment>
<keyword evidence="5" id="KW-0175">Coiled coil</keyword>
<dbReference type="GO" id="GO:0007052">
    <property type="term" value="P:mitotic spindle organization"/>
    <property type="evidence" value="ECO:0007669"/>
    <property type="project" value="TreeGrafter"/>
</dbReference>
<dbReference type="GO" id="GO:0008017">
    <property type="term" value="F:microtubule binding"/>
    <property type="evidence" value="ECO:0007669"/>
    <property type="project" value="InterPro"/>
</dbReference>
<evidence type="ECO:0000256" key="4">
    <source>
        <dbReference type="ARBA" id="ARBA00022840"/>
    </source>
</evidence>